<evidence type="ECO:0000313" key="4">
    <source>
        <dbReference type="Proteomes" id="UP000067444"/>
    </source>
</evidence>
<dbReference type="Proteomes" id="UP000067444">
    <property type="component" value="Chromosome"/>
</dbReference>
<dbReference type="Gene3D" id="3.40.50.2300">
    <property type="match status" value="1"/>
</dbReference>
<dbReference type="InterPro" id="IPR036388">
    <property type="entry name" value="WH-like_DNA-bd_sf"/>
</dbReference>
<evidence type="ECO:0000256" key="2">
    <source>
        <dbReference type="ARBA" id="ARBA00023125"/>
    </source>
</evidence>
<reference evidence="3 4" key="1">
    <citation type="journal article" date="2015" name="Genome Announc.">
        <title>Closed Genome Sequence of Octadecabacter temperatus SB1, the First Mesophilic Species of the Genus Octadecabacter.</title>
        <authorList>
            <person name="Voget S."/>
            <person name="Billerbeck S."/>
            <person name="Simon M."/>
            <person name="Daniel R."/>
        </authorList>
    </citation>
    <scope>NUCLEOTIDE SEQUENCE [LARGE SCALE GENOMIC DNA]</scope>
    <source>
        <strain evidence="3 4">SB1</strain>
    </source>
</reference>
<evidence type="ECO:0000256" key="1">
    <source>
        <dbReference type="ARBA" id="ARBA00022553"/>
    </source>
</evidence>
<protein>
    <submittedName>
        <fullName evidence="3">Transcriptional regulatory protein DegU</fullName>
    </submittedName>
</protein>
<dbReference type="SUPFAM" id="SSF52172">
    <property type="entry name" value="CheY-like"/>
    <property type="match status" value="1"/>
</dbReference>
<accession>A0A0K0Y8D7</accession>
<dbReference type="CDD" id="cd06170">
    <property type="entry name" value="LuxR_C_like"/>
    <property type="match status" value="1"/>
</dbReference>
<dbReference type="InterPro" id="IPR051015">
    <property type="entry name" value="EvgA-like"/>
</dbReference>
<dbReference type="GO" id="GO:0006355">
    <property type="term" value="P:regulation of DNA-templated transcription"/>
    <property type="evidence" value="ECO:0007669"/>
    <property type="project" value="InterPro"/>
</dbReference>
<dbReference type="InterPro" id="IPR016032">
    <property type="entry name" value="Sig_transdc_resp-reg_C-effctor"/>
</dbReference>
<evidence type="ECO:0000313" key="3">
    <source>
        <dbReference type="EMBL" id="AKS47161.1"/>
    </source>
</evidence>
<dbReference type="GO" id="GO:0000160">
    <property type="term" value="P:phosphorelay signal transduction system"/>
    <property type="evidence" value="ECO:0007669"/>
    <property type="project" value="InterPro"/>
</dbReference>
<proteinExistence type="predicted"/>
<dbReference type="PANTHER" id="PTHR45566:SF2">
    <property type="entry name" value="NARL SUBFAMILY"/>
    <property type="match status" value="1"/>
</dbReference>
<dbReference type="PANTHER" id="PTHR45566">
    <property type="entry name" value="HTH-TYPE TRANSCRIPTIONAL REGULATOR YHJB-RELATED"/>
    <property type="match status" value="1"/>
</dbReference>
<dbReference type="InterPro" id="IPR058245">
    <property type="entry name" value="NreC/VraR/RcsB-like_REC"/>
</dbReference>
<dbReference type="Pfam" id="PF00072">
    <property type="entry name" value="Response_reg"/>
    <property type="match status" value="1"/>
</dbReference>
<dbReference type="GO" id="GO:0003677">
    <property type="term" value="F:DNA binding"/>
    <property type="evidence" value="ECO:0007669"/>
    <property type="project" value="UniProtKB-KW"/>
</dbReference>
<dbReference type="SMART" id="SM00421">
    <property type="entry name" value="HTH_LUXR"/>
    <property type="match status" value="1"/>
</dbReference>
<dbReference type="Pfam" id="PF00196">
    <property type="entry name" value="GerE"/>
    <property type="match status" value="1"/>
</dbReference>
<keyword evidence="1" id="KW-0597">Phosphoprotein</keyword>
<dbReference type="PROSITE" id="PS50043">
    <property type="entry name" value="HTH_LUXR_2"/>
    <property type="match status" value="1"/>
</dbReference>
<dbReference type="InterPro" id="IPR000792">
    <property type="entry name" value="Tscrpt_reg_LuxR_C"/>
</dbReference>
<keyword evidence="2" id="KW-0238">DNA-binding</keyword>
<dbReference type="AlphaFoldDB" id="A0A0K0Y8D7"/>
<dbReference type="PROSITE" id="PS50110">
    <property type="entry name" value="RESPONSE_REGULATORY"/>
    <property type="match status" value="1"/>
</dbReference>
<organism evidence="3 4">
    <name type="scientific">Octadecabacter temperatus</name>
    <dbReference type="NCBI Taxonomy" id="1458307"/>
    <lineage>
        <taxon>Bacteria</taxon>
        <taxon>Pseudomonadati</taxon>
        <taxon>Pseudomonadota</taxon>
        <taxon>Alphaproteobacteria</taxon>
        <taxon>Rhodobacterales</taxon>
        <taxon>Roseobacteraceae</taxon>
        <taxon>Octadecabacter</taxon>
    </lineage>
</organism>
<dbReference type="RefSeq" id="WP_049835389.1">
    <property type="nucleotide sequence ID" value="NZ_CP012160.1"/>
</dbReference>
<dbReference type="KEGG" id="otm:OSB_26340"/>
<dbReference type="PRINTS" id="PR00038">
    <property type="entry name" value="HTHLUXR"/>
</dbReference>
<dbReference type="PATRIC" id="fig|1458307.3.peg.2666"/>
<gene>
    <name evidence="3" type="primary">degU</name>
    <name evidence="3" type="ORF">OSB_26340</name>
</gene>
<keyword evidence="4" id="KW-1185">Reference proteome</keyword>
<dbReference type="OrthoDB" id="3679796at2"/>
<dbReference type="STRING" id="1458307.OSB_26340"/>
<dbReference type="SMART" id="SM00448">
    <property type="entry name" value="REC"/>
    <property type="match status" value="1"/>
</dbReference>
<sequence length="205" mass="22358">MPNILLADDHDLVRDTIAAYLRTVEEFNVLTAPDLGGALELMAGIDSIDLLILDYNMPGMNGLDGLVQAREAHPVAKVAIMSGVANRDVANAAMDRGAHGFIPKSLTADTLVNAIKFILAGERYIPFDFGSNDPREKTSGEFANLSAREMQTLEKLCLGLSNKEIARDLDIQEVTVKLHVKNLLSKLGVSNRTQAALFAKERHLF</sequence>
<dbReference type="PROSITE" id="PS00622">
    <property type="entry name" value="HTH_LUXR_1"/>
    <property type="match status" value="1"/>
</dbReference>
<dbReference type="Gene3D" id="1.10.10.10">
    <property type="entry name" value="Winged helix-like DNA-binding domain superfamily/Winged helix DNA-binding domain"/>
    <property type="match status" value="1"/>
</dbReference>
<name>A0A0K0Y8D7_9RHOB</name>
<dbReference type="InterPro" id="IPR001789">
    <property type="entry name" value="Sig_transdc_resp-reg_receiver"/>
</dbReference>
<dbReference type="SUPFAM" id="SSF46894">
    <property type="entry name" value="C-terminal effector domain of the bipartite response regulators"/>
    <property type="match status" value="1"/>
</dbReference>
<dbReference type="EMBL" id="CP012160">
    <property type="protein sequence ID" value="AKS47161.1"/>
    <property type="molecule type" value="Genomic_DNA"/>
</dbReference>
<dbReference type="InterPro" id="IPR011006">
    <property type="entry name" value="CheY-like_superfamily"/>
</dbReference>
<dbReference type="CDD" id="cd17535">
    <property type="entry name" value="REC_NarL-like"/>
    <property type="match status" value="1"/>
</dbReference>